<gene>
    <name evidence="9" type="primary">LOC114478269</name>
</gene>
<evidence type="ECO:0000256" key="2">
    <source>
        <dbReference type="ARBA" id="ARBA00004123"/>
    </source>
</evidence>
<dbReference type="GO" id="GO:0004518">
    <property type="term" value="F:nuclease activity"/>
    <property type="evidence" value="ECO:0007669"/>
    <property type="project" value="UniProtKB-KW"/>
</dbReference>
<evidence type="ECO:0000256" key="3">
    <source>
        <dbReference type="ARBA" id="ARBA00006958"/>
    </source>
</evidence>
<dbReference type="InterPro" id="IPR027806">
    <property type="entry name" value="HARBI1_dom"/>
</dbReference>
<dbReference type="PANTHER" id="PTHR22930">
    <property type="match status" value="1"/>
</dbReference>
<proteinExistence type="inferred from homology"/>
<evidence type="ECO:0000256" key="5">
    <source>
        <dbReference type="ARBA" id="ARBA00022723"/>
    </source>
</evidence>
<evidence type="ECO:0000313" key="10">
    <source>
        <dbReference type="Proteomes" id="UP000694680"/>
    </source>
</evidence>
<dbReference type="AlphaFoldDB" id="A0A8C5DYI7"/>
<evidence type="ECO:0000256" key="6">
    <source>
        <dbReference type="ARBA" id="ARBA00022801"/>
    </source>
</evidence>
<feature type="domain" description="DDE Tnp4" evidence="8">
    <location>
        <begin position="187"/>
        <end position="332"/>
    </location>
</feature>
<dbReference type="GO" id="GO:0016787">
    <property type="term" value="F:hydrolase activity"/>
    <property type="evidence" value="ECO:0007669"/>
    <property type="project" value="UniProtKB-KW"/>
</dbReference>
<evidence type="ECO:0000256" key="1">
    <source>
        <dbReference type="ARBA" id="ARBA00001968"/>
    </source>
</evidence>
<keyword evidence="4" id="KW-0540">Nuclease</keyword>
<keyword evidence="5" id="KW-0479">Metal-binding</keyword>
<comment type="similarity">
    <text evidence="3">Belongs to the HARBI1 family.</text>
</comment>
<evidence type="ECO:0000256" key="4">
    <source>
        <dbReference type="ARBA" id="ARBA00022722"/>
    </source>
</evidence>
<reference evidence="9" key="2">
    <citation type="submission" date="2025-08" db="UniProtKB">
        <authorList>
            <consortium name="Ensembl"/>
        </authorList>
    </citation>
    <scope>IDENTIFICATION</scope>
</reference>
<accession>A0A8C5DYI7</accession>
<evidence type="ECO:0000259" key="8">
    <source>
        <dbReference type="Pfam" id="PF13359"/>
    </source>
</evidence>
<keyword evidence="7" id="KW-0539">Nucleus</keyword>
<comment type="cofactor">
    <cofactor evidence="1">
        <name>a divalent metal cation</name>
        <dbReference type="ChEBI" id="CHEBI:60240"/>
    </cofactor>
</comment>
<comment type="subcellular location">
    <subcellularLocation>
        <location evidence="2">Nucleus</location>
    </subcellularLocation>
</comment>
<dbReference type="Pfam" id="PF13359">
    <property type="entry name" value="DDE_Tnp_4"/>
    <property type="match status" value="1"/>
</dbReference>
<reference evidence="9" key="3">
    <citation type="submission" date="2025-09" db="UniProtKB">
        <authorList>
            <consortium name="Ensembl"/>
        </authorList>
    </citation>
    <scope>IDENTIFICATION</scope>
</reference>
<reference evidence="9" key="1">
    <citation type="submission" date="2020-06" db="EMBL/GenBank/DDBJ databases">
        <authorList>
            <consortium name="Wellcome Sanger Institute Data Sharing"/>
        </authorList>
    </citation>
    <scope>NUCLEOTIDE SEQUENCE [LARGE SCALE GENOMIC DNA]</scope>
</reference>
<evidence type="ECO:0000313" key="9">
    <source>
        <dbReference type="Ensembl" id="ENSGWIP00000012161.1"/>
    </source>
</evidence>
<keyword evidence="10" id="KW-1185">Reference proteome</keyword>
<dbReference type="InterPro" id="IPR045249">
    <property type="entry name" value="HARBI1-like"/>
</dbReference>
<evidence type="ECO:0000256" key="7">
    <source>
        <dbReference type="ARBA" id="ARBA00023242"/>
    </source>
</evidence>
<dbReference type="PANTHER" id="PTHR22930:SF269">
    <property type="entry name" value="NUCLEASE HARBI1-LIKE PROTEIN"/>
    <property type="match status" value="1"/>
</dbReference>
<organism evidence="9 10">
    <name type="scientific">Gouania willdenowi</name>
    <name type="common">Blunt-snouted clingfish</name>
    <name type="synonym">Lepadogaster willdenowi</name>
    <dbReference type="NCBI Taxonomy" id="441366"/>
    <lineage>
        <taxon>Eukaryota</taxon>
        <taxon>Metazoa</taxon>
        <taxon>Chordata</taxon>
        <taxon>Craniata</taxon>
        <taxon>Vertebrata</taxon>
        <taxon>Euteleostomi</taxon>
        <taxon>Actinopterygii</taxon>
        <taxon>Neopterygii</taxon>
        <taxon>Teleostei</taxon>
        <taxon>Neoteleostei</taxon>
        <taxon>Acanthomorphata</taxon>
        <taxon>Ovalentaria</taxon>
        <taxon>Blenniimorphae</taxon>
        <taxon>Blenniiformes</taxon>
        <taxon>Gobiesocoidei</taxon>
        <taxon>Gobiesocidae</taxon>
        <taxon>Gobiesocinae</taxon>
        <taxon>Gouania</taxon>
    </lineage>
</organism>
<dbReference type="GO" id="GO:0005634">
    <property type="term" value="C:nucleus"/>
    <property type="evidence" value="ECO:0007669"/>
    <property type="project" value="UniProtKB-SubCell"/>
</dbReference>
<sequence>MATEMERMFLELELIDIEEQILLLKMFMRRRKRRLRRWSVRPLHMSRQRTGEFTTLVQQLRNMDEETQFRYFGVSTGRFDDLLRRIQPLISHQCTHSMPINVAQRLAVTLRILASGGSQQAVAARYKLGSHTVSSIMSEVCKALWTALQPEFLPSPSTSHWKDIAADYWKLWNFPNCVGSVAGKHVTTKGSHSMVLVAACDARYRFTVADVREHGKDNHGGIFKDSKFGSMLLDDKLNLPPAAELPGTGVQIPHVFVADAAFPLHCNLMPPFPGVGMSMEWQIYNHRHSRTRQVIENTFGIMAARWRILGKPMEFRSEKAVDVVKACVVLHNYLTYTDESNPESKYIPPNFVDADVSGSMQLGEWRKAVANDTNLVHSVDSTQMSTATPTRAALAVQNDLMAFFHSLEVVTAVVC</sequence>
<name>A0A8C5DYI7_GOUWI</name>
<dbReference type="GO" id="GO:0046872">
    <property type="term" value="F:metal ion binding"/>
    <property type="evidence" value="ECO:0007669"/>
    <property type="project" value="UniProtKB-KW"/>
</dbReference>
<protein>
    <submittedName>
        <fullName evidence="9">Protein ANTAGONIST OF LIKE HETEROCHROMATIN PROTEIN 1-like</fullName>
    </submittedName>
</protein>
<dbReference type="Ensembl" id="ENSGWIT00000013569.1">
    <property type="protein sequence ID" value="ENSGWIP00000012161.1"/>
    <property type="gene ID" value="ENSGWIG00000007087.1"/>
</dbReference>
<keyword evidence="6" id="KW-0378">Hydrolase</keyword>
<dbReference type="Proteomes" id="UP000694680">
    <property type="component" value="Chromosome 16"/>
</dbReference>